<keyword evidence="3" id="KW-1015">Disulfide bond</keyword>
<dbReference type="InterPro" id="IPR004214">
    <property type="entry name" value="Conotoxin"/>
</dbReference>
<feature type="signal peptide" evidence="4">
    <location>
        <begin position="1"/>
        <end position="24"/>
    </location>
</feature>
<accession>A0A679PDD5</accession>
<evidence type="ECO:0000256" key="3">
    <source>
        <dbReference type="ARBA" id="ARBA00023157"/>
    </source>
</evidence>
<comment type="subcellular location">
    <subcellularLocation>
        <location evidence="1">Secreted</location>
    </subcellularLocation>
</comment>
<organism evidence="5">
    <name type="scientific">Conus magus</name>
    <name type="common">Magical cone</name>
    <dbReference type="NCBI Taxonomy" id="6492"/>
    <lineage>
        <taxon>Eukaryota</taxon>
        <taxon>Metazoa</taxon>
        <taxon>Spiralia</taxon>
        <taxon>Lophotrochozoa</taxon>
        <taxon>Mollusca</taxon>
        <taxon>Gastropoda</taxon>
        <taxon>Caenogastropoda</taxon>
        <taxon>Neogastropoda</taxon>
        <taxon>Conoidea</taxon>
        <taxon>Conidae</taxon>
        <taxon>Conus</taxon>
        <taxon>Pionoconus</taxon>
    </lineage>
</organism>
<dbReference type="GO" id="GO:0005576">
    <property type="term" value="C:extracellular region"/>
    <property type="evidence" value="ECO:0007669"/>
    <property type="project" value="UniProtKB-SubCell"/>
</dbReference>
<evidence type="ECO:0000256" key="2">
    <source>
        <dbReference type="ARBA" id="ARBA00022525"/>
    </source>
</evidence>
<sequence length="69" mass="7877">MLKMGVLLFTFLVLFPVATLRLDADHPVERYADNKQDINPDERREIILHALGKRCCTAPMCRGPCQCCE</sequence>
<evidence type="ECO:0000256" key="1">
    <source>
        <dbReference type="ARBA" id="ARBA00004613"/>
    </source>
</evidence>
<evidence type="ECO:0000256" key="4">
    <source>
        <dbReference type="SAM" id="SignalP"/>
    </source>
</evidence>
<dbReference type="AlphaFoldDB" id="A0A679PDD5"/>
<keyword evidence="4" id="KW-0732">Signal</keyword>
<dbReference type="EMBL" id="BK011231">
    <property type="protein sequence ID" value="DAC80579.1"/>
    <property type="molecule type" value="mRNA"/>
</dbReference>
<keyword evidence="2" id="KW-0964">Secreted</keyword>
<feature type="chain" id="PRO_5025338498" evidence="4">
    <location>
        <begin position="25"/>
        <end position="69"/>
    </location>
</feature>
<proteinExistence type="evidence at transcript level"/>
<dbReference type="Pfam" id="PF02950">
    <property type="entry name" value="Conotoxin"/>
    <property type="match status" value="1"/>
</dbReference>
<name>A0A679PDD5_CONMA</name>
<protein>
    <submittedName>
        <fullName evidence="5">Conotoxin superfamily M</fullName>
    </submittedName>
</protein>
<evidence type="ECO:0000313" key="5">
    <source>
        <dbReference type="EMBL" id="DAC80579.1"/>
    </source>
</evidence>
<reference evidence="5" key="1">
    <citation type="journal article" date="2019" name="Mar. Drugs">
        <title>Conotoxin diversity in the venom gland transcriptome of the Magician's Cone, Pionoconus magus.</title>
        <authorList>
            <person name="Pardos-Blas J.R."/>
            <person name="Irisarri I."/>
            <person name="Abalde S."/>
            <person name="Tenorio M.J."/>
            <person name="Zardoya R."/>
        </authorList>
    </citation>
    <scope>NUCLEOTIDE SEQUENCE</scope>
    <source>
        <strain evidence="5">PMAG129</strain>
        <tissue evidence="5">Venom gland</tissue>
    </source>
</reference>
<dbReference type="GO" id="GO:0008200">
    <property type="term" value="F:ion channel inhibitor activity"/>
    <property type="evidence" value="ECO:0007669"/>
    <property type="project" value="InterPro"/>
</dbReference>